<sequence length="1243" mass="132739">MDIALPLPASSSHRTLRPGVFAQPPLAPASTPGTTVTPFAADPTAVMRSTTARGNEGWGRMATSEAGGRAGGMASLPRSASGREGLVQRRDWAYEGASSGLQTTADSRKAGDASWRTGQTSQSGRDEVGGTGLASRRRSATTTSTATRATSSSLSAAQHDRYPSSSTSLHPQRFSSLQRTPSASSGSATSADSPVTPALGAESGAVVYRRASQDHPAMLRPSLKGKEGAVDVGEWGTTRPLSPVWPNQSALGHSFAFPARTSFLVDLASQPLTQDALRPHSGSLPRSDRIVFDSAIPDHSPSLHAPSPLFPTSPLTQSFEPAGSFLLPAFSPASAASPPLQTSRPAQTGKPGKKRIVATPPLQTSRPAQTGKSGKKRIVATQAAEAHRRRRSSSVSSAASASFSTSALRHRSLSLPNLRDTANTLHHRRPSAPFEPRGPRTRSPQSERRSKDSFERGVTPIVFPSRPVGSTRRRRRSPPHRHQPTSTAKPPIPPRTTRNIIPTGTVSALTFAHPRVVVVDASPSSSFVGPDVPEDVLEIRRPHRLERGGDDSSVRRVLREINESRAERAAWSDSAVRRVGVRFDRRLAERDRSAARRDLVADQMRRERRRYRDDVAARKRREAATGSEADETDRTMRRPRRTGPTHSPPIPSSFEPFTGIGRKLSLGRSREGRPSVGHGSASESGLAASIVGSIRRHRSGSRSKRRPSTPDTASTAQGDSAAVSRTVRGQPIRHLHQIASQDSLLIAAAPATPPSKPSPGAQITLQYGEAVSGPTESAQDTTPRRKPSLVTQNAFLSLPPHLHHLLRSPERSRFTPSRPVPPLPRALQPSPSLPNILGSSEEKRGSADSTLEAAKLSLALEEHLQKGAETPRRASPVQRSLLPQPSVVVSRSESDLATIASSRSAQASTPYFRHPFASRENEQSLRRQESQLSQVSNTSSPIDLGSDQNWNKLFYSPPKPSKRLTCRLSSDSLATSSLKARLRLPSVDSAPVNLDASAVKSANGSARSPFLDNRRSPVDPLTTAALPRSESFDTHTSLSYATAEEDGGDFVGPSAPPRPRATPCQTSWAATSFGRAYLGSDTSLATSVAAGRLATSPSDSFLRLAEDSGLDDTLRQTPTSFMDFSPSSSVAASPTDTFFASGLVRGIESRAGHLSLDSTHFVFPDTPSTLPPAANFPLPDLGSASDGDDEREDGDESDLEEDFTAQLDAFPPTKTPALSSLPVVSARPVSSQSYLTFSDSDAP</sequence>
<protein>
    <submittedName>
        <fullName evidence="2">RHTO0S13e03202g1_1</fullName>
    </submittedName>
</protein>
<feature type="region of interest" description="Disordered" evidence="1">
    <location>
        <begin position="1"/>
        <end position="85"/>
    </location>
</feature>
<accession>A0A061BAF1</accession>
<evidence type="ECO:0000256" key="1">
    <source>
        <dbReference type="SAM" id="MobiDB-lite"/>
    </source>
</evidence>
<reference evidence="2" key="1">
    <citation type="journal article" date="2014" name="Genome Announc.">
        <title>Draft genome sequence of Rhodosporidium toruloides CECT1137, an oleaginous yeast of biotechnological interest.</title>
        <authorList>
            <person name="Morin N."/>
            <person name="Calcas X."/>
            <person name="Devillers H."/>
            <person name="Durrens P."/>
            <person name="Sherman D.J."/>
            <person name="Nicaud J.-M."/>
            <person name="Neuveglise C."/>
        </authorList>
    </citation>
    <scope>NUCLEOTIDE SEQUENCE</scope>
    <source>
        <strain evidence="2">CECT1137</strain>
    </source>
</reference>
<name>A0A061BAF1_RHOTO</name>
<dbReference type="AlphaFoldDB" id="A0A061BAF1"/>
<feature type="compositionally biased region" description="Low complexity" evidence="1">
    <location>
        <begin position="182"/>
        <end position="193"/>
    </location>
</feature>
<feature type="compositionally biased region" description="Basic residues" evidence="1">
    <location>
        <begin position="471"/>
        <end position="483"/>
    </location>
</feature>
<feature type="region of interest" description="Disordered" evidence="1">
    <location>
        <begin position="1044"/>
        <end position="1064"/>
    </location>
</feature>
<feature type="compositionally biased region" description="Low complexity" evidence="1">
    <location>
        <begin position="140"/>
        <end position="157"/>
    </location>
</feature>
<feature type="region of interest" description="Disordered" evidence="1">
    <location>
        <begin position="910"/>
        <end position="956"/>
    </location>
</feature>
<gene>
    <name evidence="2" type="ORF">RHTO0S_13e03202g</name>
</gene>
<feature type="compositionally biased region" description="Polar residues" evidence="1">
    <location>
        <begin position="163"/>
        <end position="181"/>
    </location>
</feature>
<dbReference type="EMBL" id="LK052948">
    <property type="protein sequence ID" value="CDR46909.1"/>
    <property type="molecule type" value="Genomic_DNA"/>
</dbReference>
<proteinExistence type="predicted"/>
<organism evidence="2">
    <name type="scientific">Rhodotorula toruloides</name>
    <name type="common">Yeast</name>
    <name type="synonym">Rhodosporidium toruloides</name>
    <dbReference type="NCBI Taxonomy" id="5286"/>
    <lineage>
        <taxon>Eukaryota</taxon>
        <taxon>Fungi</taxon>
        <taxon>Dikarya</taxon>
        <taxon>Basidiomycota</taxon>
        <taxon>Pucciniomycotina</taxon>
        <taxon>Microbotryomycetes</taxon>
        <taxon>Sporidiobolales</taxon>
        <taxon>Sporidiobolaceae</taxon>
        <taxon>Rhodotorula</taxon>
    </lineage>
</organism>
<feature type="region of interest" description="Disordered" evidence="1">
    <location>
        <begin position="806"/>
        <end position="849"/>
    </location>
</feature>
<feature type="compositionally biased region" description="Basic and acidic residues" evidence="1">
    <location>
        <begin position="917"/>
        <end position="929"/>
    </location>
</feature>
<dbReference type="OrthoDB" id="10663423at2759"/>
<feature type="compositionally biased region" description="Polar residues" evidence="1">
    <location>
        <begin position="1228"/>
        <end position="1243"/>
    </location>
</feature>
<feature type="compositionally biased region" description="Basic and acidic residues" evidence="1">
    <location>
        <begin position="606"/>
        <end position="617"/>
    </location>
</feature>
<feature type="compositionally biased region" description="Basic and acidic residues" evidence="1">
    <location>
        <begin position="445"/>
        <end position="455"/>
    </location>
</feature>
<feature type="region of interest" description="Disordered" evidence="1">
    <location>
        <begin position="606"/>
        <end position="724"/>
    </location>
</feature>
<feature type="compositionally biased region" description="Acidic residues" evidence="1">
    <location>
        <begin position="1186"/>
        <end position="1203"/>
    </location>
</feature>
<feature type="region of interest" description="Disordered" evidence="1">
    <location>
        <begin position="334"/>
        <end position="498"/>
    </location>
</feature>
<feature type="compositionally biased region" description="Polar residues" evidence="1">
    <location>
        <begin position="709"/>
        <end position="718"/>
    </location>
</feature>
<feature type="compositionally biased region" description="Polar residues" evidence="1">
    <location>
        <begin position="361"/>
        <end position="372"/>
    </location>
</feature>
<feature type="compositionally biased region" description="Basic residues" evidence="1">
    <location>
        <begin position="694"/>
        <end position="707"/>
    </location>
</feature>
<feature type="region of interest" description="Disordered" evidence="1">
    <location>
        <begin position="97"/>
        <end position="197"/>
    </location>
</feature>
<evidence type="ECO:0000313" key="2">
    <source>
        <dbReference type="EMBL" id="CDR46909.1"/>
    </source>
</evidence>
<feature type="region of interest" description="Disordered" evidence="1">
    <location>
        <begin position="1172"/>
        <end position="1243"/>
    </location>
</feature>
<feature type="compositionally biased region" description="Low complexity" evidence="1">
    <location>
        <begin position="393"/>
        <end position="407"/>
    </location>
</feature>
<feature type="region of interest" description="Disordered" evidence="1">
    <location>
        <begin position="999"/>
        <end position="1032"/>
    </location>
</feature>
<feature type="compositionally biased region" description="Polar residues" evidence="1">
    <location>
        <begin position="937"/>
        <end position="951"/>
    </location>
</feature>